<gene>
    <name evidence="6" type="ORF">ROHU_002934</name>
</gene>
<dbReference type="Gene3D" id="2.60.40.10">
    <property type="entry name" value="Immunoglobulins"/>
    <property type="match status" value="3"/>
</dbReference>
<keyword evidence="7" id="KW-1185">Reference proteome</keyword>
<reference evidence="6 7" key="1">
    <citation type="submission" date="2018-03" db="EMBL/GenBank/DDBJ databases">
        <title>Draft genome sequence of Rohu Carp (Labeo rohita).</title>
        <authorList>
            <person name="Das P."/>
            <person name="Kushwaha B."/>
            <person name="Joshi C.G."/>
            <person name="Kumar D."/>
            <person name="Nagpure N.S."/>
            <person name="Sahoo L."/>
            <person name="Das S.P."/>
            <person name="Bit A."/>
            <person name="Patnaik S."/>
            <person name="Meher P.K."/>
            <person name="Jayasankar P."/>
            <person name="Koringa P.G."/>
            <person name="Patel N.V."/>
            <person name="Hinsu A.T."/>
            <person name="Kumar R."/>
            <person name="Pandey M."/>
            <person name="Agarwal S."/>
            <person name="Srivastava S."/>
            <person name="Singh M."/>
            <person name="Iquebal M.A."/>
            <person name="Jaiswal S."/>
            <person name="Angadi U.B."/>
            <person name="Kumar N."/>
            <person name="Raza M."/>
            <person name="Shah T.M."/>
            <person name="Rai A."/>
            <person name="Jena J.K."/>
        </authorList>
    </citation>
    <scope>NUCLEOTIDE SEQUENCE [LARGE SCALE GENOMIC DNA]</scope>
    <source>
        <strain evidence="6">DASCIFA01</strain>
        <tissue evidence="6">Testis</tissue>
    </source>
</reference>
<comment type="caution">
    <text evidence="6">The sequence shown here is derived from an EMBL/GenBank/DDBJ whole genome shotgun (WGS) entry which is preliminary data.</text>
</comment>
<dbReference type="EMBL" id="QBIY01008072">
    <property type="protein sequence ID" value="RXN36456.1"/>
    <property type="molecule type" value="Genomic_DNA"/>
</dbReference>
<evidence type="ECO:0000256" key="2">
    <source>
        <dbReference type="ARBA" id="ARBA00022729"/>
    </source>
</evidence>
<feature type="domain" description="Ig-like" evidence="5">
    <location>
        <begin position="1"/>
        <end position="56"/>
    </location>
</feature>
<dbReference type="InterPro" id="IPR015631">
    <property type="entry name" value="CD2/SLAM_rcpt"/>
</dbReference>
<keyword evidence="2" id="KW-0732">Signal</keyword>
<dbReference type="GO" id="GO:0016020">
    <property type="term" value="C:membrane"/>
    <property type="evidence" value="ECO:0007669"/>
    <property type="project" value="UniProtKB-SubCell"/>
</dbReference>
<comment type="subcellular location">
    <subcellularLocation>
        <location evidence="1">Membrane</location>
    </subcellularLocation>
</comment>
<evidence type="ECO:0000256" key="1">
    <source>
        <dbReference type="ARBA" id="ARBA00004370"/>
    </source>
</evidence>
<keyword evidence="4" id="KW-0325">Glycoprotein</keyword>
<dbReference type="PANTHER" id="PTHR12080">
    <property type="entry name" value="SIGNALING LYMPHOCYTIC ACTIVATION MOLECULE"/>
    <property type="match status" value="1"/>
</dbReference>
<organism evidence="6 7">
    <name type="scientific">Labeo rohita</name>
    <name type="common">Indian major carp</name>
    <name type="synonym">Cyprinus rohita</name>
    <dbReference type="NCBI Taxonomy" id="84645"/>
    <lineage>
        <taxon>Eukaryota</taxon>
        <taxon>Metazoa</taxon>
        <taxon>Chordata</taxon>
        <taxon>Craniata</taxon>
        <taxon>Vertebrata</taxon>
        <taxon>Euteleostomi</taxon>
        <taxon>Actinopterygii</taxon>
        <taxon>Neopterygii</taxon>
        <taxon>Teleostei</taxon>
        <taxon>Ostariophysi</taxon>
        <taxon>Cypriniformes</taxon>
        <taxon>Cyprinidae</taxon>
        <taxon>Labeoninae</taxon>
        <taxon>Labeonini</taxon>
        <taxon>Labeo</taxon>
    </lineage>
</organism>
<sequence length="251" mass="26413">MRASCSSEGEQLLYSWTLNGDSLMDGNSSIDLNEGTDGNITCSVKNHVSHGQKTINVKSCPAPIGSVEVSIICSSSGVMRASCSSEGDQLLYNWTLNGDSLTDGNSSIDLNEGTDGNITCSVKNHVSHGQKTINVKPCPGPTTTSVTSTVNCVDVVQREKAAPIGSVIVSIICSSSGVMRASCSSEGDQLLYNWTLNGDSLMDGNSSVDLNEGTDGNITCSVKNHVSHGQKTINVKSCPGEFFIHKCPRIC</sequence>
<dbReference type="InterPro" id="IPR013783">
    <property type="entry name" value="Ig-like_fold"/>
</dbReference>
<dbReference type="Proteomes" id="UP000290572">
    <property type="component" value="Unassembled WGS sequence"/>
</dbReference>
<dbReference type="PROSITE" id="PS50835">
    <property type="entry name" value="IG_LIKE"/>
    <property type="match status" value="3"/>
</dbReference>
<keyword evidence="3" id="KW-0472">Membrane</keyword>
<protein>
    <recommendedName>
        <fullName evidence="5">Ig-like domain-containing protein</fullName>
    </recommendedName>
</protein>
<dbReference type="STRING" id="84645.A0A498NXL8"/>
<evidence type="ECO:0000256" key="4">
    <source>
        <dbReference type="ARBA" id="ARBA00023180"/>
    </source>
</evidence>
<dbReference type="AlphaFoldDB" id="A0A498NXL8"/>
<dbReference type="InterPro" id="IPR007110">
    <property type="entry name" value="Ig-like_dom"/>
</dbReference>
<evidence type="ECO:0000313" key="7">
    <source>
        <dbReference type="Proteomes" id="UP000290572"/>
    </source>
</evidence>
<evidence type="ECO:0000259" key="5">
    <source>
        <dbReference type="PROSITE" id="PS50835"/>
    </source>
</evidence>
<evidence type="ECO:0000256" key="3">
    <source>
        <dbReference type="ARBA" id="ARBA00023136"/>
    </source>
</evidence>
<proteinExistence type="predicted"/>
<feature type="domain" description="Ig-like" evidence="5">
    <location>
        <begin position="61"/>
        <end position="134"/>
    </location>
</feature>
<accession>A0A498NXL8</accession>
<evidence type="ECO:0000313" key="6">
    <source>
        <dbReference type="EMBL" id="RXN36456.1"/>
    </source>
</evidence>
<feature type="domain" description="Ig-like" evidence="5">
    <location>
        <begin position="141"/>
        <end position="234"/>
    </location>
</feature>
<name>A0A498NXL8_LABRO</name>
<dbReference type="PANTHER" id="PTHR12080:SF48">
    <property type="entry name" value="IMMUNOGLOBULIN SUBTYPE DOMAIN-CONTAINING PROTEIN"/>
    <property type="match status" value="1"/>
</dbReference>